<keyword evidence="7" id="KW-1185">Reference proteome</keyword>
<gene>
    <name evidence="6" type="ORF">RFI_26598</name>
</gene>
<proteinExistence type="predicted"/>
<feature type="transmembrane region" description="Helical" evidence="5">
    <location>
        <begin position="230"/>
        <end position="257"/>
    </location>
</feature>
<dbReference type="InterPro" id="IPR015943">
    <property type="entry name" value="WD40/YVTN_repeat-like_dom_sf"/>
</dbReference>
<reference evidence="6 7" key="1">
    <citation type="journal article" date="2013" name="Curr. Biol.">
        <title>The Genome of the Foraminiferan Reticulomyxa filosa.</title>
        <authorList>
            <person name="Glockner G."/>
            <person name="Hulsmann N."/>
            <person name="Schleicher M."/>
            <person name="Noegel A.A."/>
            <person name="Eichinger L."/>
            <person name="Gallinger C."/>
            <person name="Pawlowski J."/>
            <person name="Sierra R."/>
            <person name="Euteneuer U."/>
            <person name="Pillet L."/>
            <person name="Moustafa A."/>
            <person name="Platzer M."/>
            <person name="Groth M."/>
            <person name="Szafranski K."/>
            <person name="Schliwa M."/>
        </authorList>
    </citation>
    <scope>NUCLEOTIDE SEQUENCE [LARGE SCALE GENOMIC DNA]</scope>
</reference>
<dbReference type="AlphaFoldDB" id="X6MA55"/>
<feature type="transmembrane region" description="Helical" evidence="5">
    <location>
        <begin position="80"/>
        <end position="98"/>
    </location>
</feature>
<keyword evidence="1 3" id="KW-0853">WD repeat</keyword>
<keyword evidence="5" id="KW-1133">Transmembrane helix</keyword>
<accession>X6MA55</accession>
<dbReference type="Gene3D" id="2.130.10.10">
    <property type="entry name" value="YVTN repeat-like/Quinoprotein amine dehydrogenase"/>
    <property type="match status" value="2"/>
</dbReference>
<evidence type="ECO:0000313" key="6">
    <source>
        <dbReference type="EMBL" id="ETO10779.1"/>
    </source>
</evidence>
<dbReference type="PANTHER" id="PTHR22847:SF637">
    <property type="entry name" value="WD REPEAT DOMAIN 5B"/>
    <property type="match status" value="1"/>
</dbReference>
<protein>
    <submittedName>
        <fullName evidence="6">WD-40 repeat-containing protein</fullName>
    </submittedName>
</protein>
<dbReference type="PROSITE" id="PS00678">
    <property type="entry name" value="WD_REPEATS_1"/>
    <property type="match status" value="2"/>
</dbReference>
<keyword evidence="2" id="KW-0677">Repeat</keyword>
<dbReference type="PRINTS" id="PR00320">
    <property type="entry name" value="GPROTEINBRPT"/>
</dbReference>
<evidence type="ECO:0000256" key="5">
    <source>
        <dbReference type="SAM" id="Phobius"/>
    </source>
</evidence>
<name>X6MA55_RETFI</name>
<feature type="non-terminal residue" evidence="6">
    <location>
        <position position="1"/>
    </location>
</feature>
<dbReference type="EMBL" id="ASPP01023138">
    <property type="protein sequence ID" value="ETO10779.1"/>
    <property type="molecule type" value="Genomic_DNA"/>
</dbReference>
<dbReference type="PROSITE" id="PS50082">
    <property type="entry name" value="WD_REPEATS_2"/>
    <property type="match status" value="2"/>
</dbReference>
<dbReference type="Proteomes" id="UP000023152">
    <property type="component" value="Unassembled WGS sequence"/>
</dbReference>
<dbReference type="GO" id="GO:1990234">
    <property type="term" value="C:transferase complex"/>
    <property type="evidence" value="ECO:0007669"/>
    <property type="project" value="UniProtKB-ARBA"/>
</dbReference>
<sequence>DEIKKLNLENERLKVELKLKEKKDEEIVILKQQLEQYKKDIIKFNYSQKITLIEMEKLKKEQQNKHINDIKEEQKENNKIIIYHLILILILYILLNYLKNLLDIIVMYGVLIIQNLIIINYFVLDQLIIQLLYGILIKINKFNHLINIQVIYIVTIRFWDFKNNQQLQLFNENSGGVCGIAFSPFNGGRYLFSESYKTICLWDIETSKSLHIFNGHEDYVWCIDISSLKIIIIIIIIIIILVLLVEMDILFVLVHMIKLFEYGILKQLNNYVKYGSNELFNIILSGSEDKSVRLWDIRSGQQIQIFNGHTSQVWCVEYTPFIIKNINGNSNVICSGSWDNTIRFWDIRSNKNELYKINVNDTFGVFSLKFLSLKNNGNTKNIDYNLNLCYGSENGPIYIWG</sequence>
<feature type="repeat" description="WD" evidence="3">
    <location>
        <begin position="281"/>
        <end position="305"/>
    </location>
</feature>
<dbReference type="SMART" id="SM00320">
    <property type="entry name" value="WD40"/>
    <property type="match status" value="3"/>
</dbReference>
<evidence type="ECO:0000256" key="3">
    <source>
        <dbReference type="PROSITE-ProRule" id="PRU00221"/>
    </source>
</evidence>
<keyword evidence="5" id="KW-0472">Membrane</keyword>
<organism evidence="6 7">
    <name type="scientific">Reticulomyxa filosa</name>
    <dbReference type="NCBI Taxonomy" id="46433"/>
    <lineage>
        <taxon>Eukaryota</taxon>
        <taxon>Sar</taxon>
        <taxon>Rhizaria</taxon>
        <taxon>Retaria</taxon>
        <taxon>Foraminifera</taxon>
        <taxon>Monothalamids</taxon>
        <taxon>Reticulomyxidae</taxon>
        <taxon>Reticulomyxa</taxon>
    </lineage>
</organism>
<keyword evidence="4" id="KW-0175">Coiled coil</keyword>
<dbReference type="InterPro" id="IPR020472">
    <property type="entry name" value="WD40_PAC1"/>
</dbReference>
<evidence type="ECO:0000313" key="7">
    <source>
        <dbReference type="Proteomes" id="UP000023152"/>
    </source>
</evidence>
<feature type="coiled-coil region" evidence="4">
    <location>
        <begin position="3"/>
        <end position="73"/>
    </location>
</feature>
<evidence type="ECO:0000256" key="4">
    <source>
        <dbReference type="SAM" id="Coils"/>
    </source>
</evidence>
<dbReference type="PANTHER" id="PTHR22847">
    <property type="entry name" value="WD40 REPEAT PROTEIN"/>
    <property type="match status" value="1"/>
</dbReference>
<dbReference type="Pfam" id="PF00400">
    <property type="entry name" value="WD40"/>
    <property type="match status" value="2"/>
</dbReference>
<dbReference type="InterPro" id="IPR036322">
    <property type="entry name" value="WD40_repeat_dom_sf"/>
</dbReference>
<feature type="repeat" description="WD" evidence="3">
    <location>
        <begin position="306"/>
        <end position="355"/>
    </location>
</feature>
<keyword evidence="5" id="KW-0812">Transmembrane</keyword>
<feature type="transmembrane region" description="Helical" evidence="5">
    <location>
        <begin position="104"/>
        <end position="124"/>
    </location>
</feature>
<evidence type="ECO:0000256" key="1">
    <source>
        <dbReference type="ARBA" id="ARBA00022574"/>
    </source>
</evidence>
<evidence type="ECO:0000256" key="2">
    <source>
        <dbReference type="ARBA" id="ARBA00022737"/>
    </source>
</evidence>
<comment type="caution">
    <text evidence="6">The sequence shown here is derived from an EMBL/GenBank/DDBJ whole genome shotgun (WGS) entry which is preliminary data.</text>
</comment>
<dbReference type="InterPro" id="IPR019775">
    <property type="entry name" value="WD40_repeat_CS"/>
</dbReference>
<dbReference type="PROSITE" id="PS50294">
    <property type="entry name" value="WD_REPEATS_REGION"/>
    <property type="match status" value="1"/>
</dbReference>
<dbReference type="SUPFAM" id="SSF50978">
    <property type="entry name" value="WD40 repeat-like"/>
    <property type="match status" value="1"/>
</dbReference>
<dbReference type="InterPro" id="IPR001680">
    <property type="entry name" value="WD40_rpt"/>
</dbReference>